<name>A0A0B2VLN4_TOXCA</name>
<evidence type="ECO:0000313" key="1">
    <source>
        <dbReference type="EMBL" id="KHN82528.1"/>
    </source>
</evidence>
<keyword evidence="2" id="KW-1185">Reference proteome</keyword>
<evidence type="ECO:0000313" key="2">
    <source>
        <dbReference type="Proteomes" id="UP000031036"/>
    </source>
</evidence>
<comment type="caution">
    <text evidence="1">The sequence shown here is derived from an EMBL/GenBank/DDBJ whole genome shotgun (WGS) entry which is preliminary data.</text>
</comment>
<proteinExistence type="predicted"/>
<dbReference type="AlphaFoldDB" id="A0A0B2VLN4"/>
<sequence>MEVGSRKSKTLGETNNDFLGIANSRMTWRDSGDTVTSNPSFEYLSMIDASAREDTNKGGMIAKSVHPQNSMPSVGSNSKMRVTDELCTDGACAPSGWEGDAFSLSLKMQHCLNYSKFLVLRLSL</sequence>
<dbReference type="EMBL" id="JPKZ01001342">
    <property type="protein sequence ID" value="KHN82528.1"/>
    <property type="molecule type" value="Genomic_DNA"/>
</dbReference>
<feature type="non-terminal residue" evidence="1">
    <location>
        <position position="124"/>
    </location>
</feature>
<dbReference type="Proteomes" id="UP000031036">
    <property type="component" value="Unassembled WGS sequence"/>
</dbReference>
<reference evidence="1 2" key="1">
    <citation type="submission" date="2014-11" db="EMBL/GenBank/DDBJ databases">
        <title>Genetic blueprint of the zoonotic pathogen Toxocara canis.</title>
        <authorList>
            <person name="Zhu X.-Q."/>
            <person name="Korhonen P.K."/>
            <person name="Cai H."/>
            <person name="Young N.D."/>
            <person name="Nejsum P."/>
            <person name="von Samson-Himmelstjerna G."/>
            <person name="Boag P.R."/>
            <person name="Tan P."/>
            <person name="Li Q."/>
            <person name="Min J."/>
            <person name="Yang Y."/>
            <person name="Wang X."/>
            <person name="Fang X."/>
            <person name="Hall R.S."/>
            <person name="Hofmann A."/>
            <person name="Sternberg P.W."/>
            <person name="Jex A.R."/>
            <person name="Gasser R.B."/>
        </authorList>
    </citation>
    <scope>NUCLEOTIDE SEQUENCE [LARGE SCALE GENOMIC DNA]</scope>
    <source>
        <strain evidence="1">PN_DK_2014</strain>
    </source>
</reference>
<protein>
    <submittedName>
        <fullName evidence="1">Uncharacterized protein</fullName>
    </submittedName>
</protein>
<organism evidence="1 2">
    <name type="scientific">Toxocara canis</name>
    <name type="common">Canine roundworm</name>
    <dbReference type="NCBI Taxonomy" id="6265"/>
    <lineage>
        <taxon>Eukaryota</taxon>
        <taxon>Metazoa</taxon>
        <taxon>Ecdysozoa</taxon>
        <taxon>Nematoda</taxon>
        <taxon>Chromadorea</taxon>
        <taxon>Rhabditida</taxon>
        <taxon>Spirurina</taxon>
        <taxon>Ascaridomorpha</taxon>
        <taxon>Ascaridoidea</taxon>
        <taxon>Toxocaridae</taxon>
        <taxon>Toxocara</taxon>
    </lineage>
</organism>
<gene>
    <name evidence="1" type="ORF">Tcan_00751</name>
</gene>
<accession>A0A0B2VLN4</accession>